<feature type="region of interest" description="Disordered" evidence="7">
    <location>
        <begin position="593"/>
        <end position="741"/>
    </location>
</feature>
<evidence type="ECO:0000313" key="10">
    <source>
        <dbReference type="Proteomes" id="UP000825434"/>
    </source>
</evidence>
<dbReference type="Proteomes" id="UP000825434">
    <property type="component" value="Chromosome 5"/>
</dbReference>
<feature type="compositionally biased region" description="Basic and acidic residues" evidence="7">
    <location>
        <begin position="1871"/>
        <end position="1884"/>
    </location>
</feature>
<feature type="compositionally biased region" description="Basic residues" evidence="7">
    <location>
        <begin position="635"/>
        <end position="644"/>
    </location>
</feature>
<dbReference type="Pfam" id="PF11957">
    <property type="entry name" value="efThoc1"/>
    <property type="match status" value="1"/>
</dbReference>
<feature type="region of interest" description="Disordered" evidence="7">
    <location>
        <begin position="1754"/>
        <end position="1980"/>
    </location>
</feature>
<feature type="compositionally biased region" description="Acidic residues" evidence="7">
    <location>
        <begin position="1886"/>
        <end position="1896"/>
    </location>
</feature>
<dbReference type="PANTHER" id="PTHR22928">
    <property type="entry name" value="TELOMERE-ASSOCIATED PROTEIN RIF1"/>
    <property type="match status" value="1"/>
</dbReference>
<feature type="region of interest" description="Disordered" evidence="7">
    <location>
        <begin position="1710"/>
        <end position="1738"/>
    </location>
</feature>
<keyword evidence="6" id="KW-0131">Cell cycle</keyword>
<feature type="compositionally biased region" description="Polar residues" evidence="7">
    <location>
        <begin position="1801"/>
        <end position="1811"/>
    </location>
</feature>
<dbReference type="PANTHER" id="PTHR22928:SF3">
    <property type="entry name" value="TELOMERE-ASSOCIATED PROTEIN RIF1"/>
    <property type="match status" value="1"/>
</dbReference>
<feature type="compositionally biased region" description="Basic and acidic residues" evidence="7">
    <location>
        <begin position="1754"/>
        <end position="1765"/>
    </location>
</feature>
<evidence type="ECO:0000256" key="7">
    <source>
        <dbReference type="SAM" id="MobiDB-lite"/>
    </source>
</evidence>
<proteinExistence type="predicted"/>
<feature type="compositionally biased region" description="Polar residues" evidence="7">
    <location>
        <begin position="646"/>
        <end position="657"/>
    </location>
</feature>
<organism evidence="9 10">
    <name type="scientific">Candidozyma haemuli</name>
    <dbReference type="NCBI Taxonomy" id="45357"/>
    <lineage>
        <taxon>Eukaryota</taxon>
        <taxon>Fungi</taxon>
        <taxon>Dikarya</taxon>
        <taxon>Ascomycota</taxon>
        <taxon>Saccharomycotina</taxon>
        <taxon>Pichiomycetes</taxon>
        <taxon>Metschnikowiaceae</taxon>
        <taxon>Candidozyma</taxon>
    </lineage>
</organism>
<evidence type="ECO:0000256" key="5">
    <source>
        <dbReference type="ARBA" id="ARBA00023242"/>
    </source>
</evidence>
<keyword evidence="10" id="KW-1185">Reference proteome</keyword>
<dbReference type="InterPro" id="IPR021861">
    <property type="entry name" value="THO_THOC1"/>
</dbReference>
<feature type="compositionally biased region" description="Basic and acidic residues" evidence="7">
    <location>
        <begin position="616"/>
        <end position="625"/>
    </location>
</feature>
<accession>A0ABX8I9N7</accession>
<gene>
    <name evidence="9" type="ORF">CA3LBN_004140</name>
</gene>
<evidence type="ECO:0000259" key="8">
    <source>
        <dbReference type="Pfam" id="PF12231"/>
    </source>
</evidence>
<keyword evidence="4" id="KW-0779">Telomere</keyword>
<comment type="subcellular location">
    <subcellularLocation>
        <location evidence="2">Chromosome</location>
        <location evidence="2">Telomere</location>
    </subcellularLocation>
    <subcellularLocation>
        <location evidence="1">Nucleus</location>
    </subcellularLocation>
</comment>
<feature type="compositionally biased region" description="Basic and acidic residues" evidence="7">
    <location>
        <begin position="1918"/>
        <end position="1940"/>
    </location>
</feature>
<dbReference type="Pfam" id="PF12231">
    <property type="entry name" value="Rif1_N"/>
    <property type="match status" value="1"/>
</dbReference>
<evidence type="ECO:0000313" key="9">
    <source>
        <dbReference type="EMBL" id="QWU89792.1"/>
    </source>
</evidence>
<evidence type="ECO:0000256" key="2">
    <source>
        <dbReference type="ARBA" id="ARBA00004574"/>
    </source>
</evidence>
<dbReference type="InterPro" id="IPR022031">
    <property type="entry name" value="Rif1_N"/>
</dbReference>
<name>A0ABX8I9N7_9ASCO</name>
<protein>
    <recommendedName>
        <fullName evidence="8">Telomere-associated protein Rif1 N-terminal domain-containing protein</fullName>
    </recommendedName>
</protein>
<keyword evidence="5" id="KW-0539">Nucleus</keyword>
<dbReference type="EMBL" id="CP076665">
    <property type="protein sequence ID" value="QWU89792.1"/>
    <property type="molecule type" value="Genomic_DNA"/>
</dbReference>
<evidence type="ECO:0000256" key="6">
    <source>
        <dbReference type="ARBA" id="ARBA00023306"/>
    </source>
</evidence>
<evidence type="ECO:0000256" key="4">
    <source>
        <dbReference type="ARBA" id="ARBA00022895"/>
    </source>
</evidence>
<evidence type="ECO:0000256" key="3">
    <source>
        <dbReference type="ARBA" id="ARBA00022454"/>
    </source>
</evidence>
<keyword evidence="3" id="KW-0158">Chromosome</keyword>
<feature type="domain" description="Telomere-associated protein Rif1 N-terminal" evidence="8">
    <location>
        <begin position="923"/>
        <end position="1294"/>
    </location>
</feature>
<feature type="compositionally biased region" description="Basic and acidic residues" evidence="7">
    <location>
        <begin position="593"/>
        <end position="609"/>
    </location>
</feature>
<reference evidence="9 10" key="1">
    <citation type="submission" date="2021-06" db="EMBL/GenBank/DDBJ databases">
        <title>Candida outbreak in Lebanon.</title>
        <authorList>
            <person name="Finianos M."/>
        </authorList>
    </citation>
    <scope>NUCLEOTIDE SEQUENCE [LARGE SCALE GENOMIC DNA]</scope>
    <source>
        <strain evidence="9">CA3LBN</strain>
    </source>
</reference>
<sequence>MSLEEPIDRVAQALGEFLSSADLNASFLTTPYEFAENPQLSEVLDLPENENEETSDFDKAIEKQKTEFSVLAGLTRVVDTLVSEIQDSENQTHQNLLPESHVVAICKLCLILEWQVNSIHAGTYPSSKADFFTLLQLVSESLFSISLSHISRFWDFLESRIGLLKSKVFDKNVTSHRIALLGLCNGLTDKYYVRNSFGKLDSYAKDTFNDEFQARVRMFLANMLSFDDSTGLNKYFAIANRESKEPIIGKSKSSDDDLLRDLVAFYRLSRNPFGYFKSPRQLQTLASSVDKLAVYLLEQEAKYAKKHPGRDLYSVEPAQSEEEIAEATEKSKKTVFVPENYWLSSFDAQRDEAIETEDRETVLKQLDSSAFRRLLLVHIYLVATFFVELSASNKRELLRSIGGTVKHISDETTPESSARIFLNIKRDIPRQSRTWETQLSFLLSTLSQSEEHWWSWLLYGKDKDGQPLLADKTLTDEELSATKEKLTSALPFKTKRYFNTHATPQLSRKMKTQTGLHLLERDGTDSTDYTKLIDSLTTQIEEAKQAGDTDREKDLFEERTVLHWKRLKEARSNSWLQLGDLLKTEDIELKKEPKTEDSMDVESAAKLEASEAEPVSESRKRARSPDEEEEETTKKQKVEKKKLHSFPTSLPKTQNAFSGAKSIVTSDSREASPMIDLTEEEIPPPIAQTPEEDDESPLRNNKRRKTSSGPAPLPSDELNSSPIKATGNRVMAPPSSSPVRRRKVVTFSDDMVPSSPMKNMETPRKSILKNSAPFMADSSPLDPNNSSMWMKTAHSISHSFSTEFHSPNNPAFWQPGTIIQLEPRSNDLPQLIDGCMEVLQLESFDRKFEVYATLNQICKLNDASVLAELFLGGDVPWLQHTEKCTRYKPRSNPDYIRDMFTYLRRDVLATEEALLSKPPQAKLSPTRNNPFQSRVLNQALKFAAHLLMSPSVNRHIPMADVQWIYSHTCKRIVSPTISKSLVLPYMSIIKDCHFAPKRRRAIFENLSNPISEQMLSALLNIRNFGSSSLVNEKFIALKNMLSNFPNLMAKNFHLWFIGLVLNLCDTSFPLYTKVVSTGITALLEAARNFLDNPDICFAGRKFLESPLPQSQNSFTSDNLISISTSPTSLTIDFVIESLLDLIQNGHFKFAMDIWVGLTLLCGKFDNGFENWKYLTKWLQVHKYCFNESDMMAKVTAISSWKVVVYKICCIDLRDTRFLTSQDKPGATENQRAGGNDDTYKTKVKLLIHIFVNITSIESQREIIDALHNSFMSILYNLFNGPAKASAKLQDFYWDKIIFPVLVNFYFKKDSSSHYMHSLGLGIIERLIKATSSTNDRNFSSIRCLSNESIQLQEIHSLNPRWVFVRFDKVMQTLAVLVRSDKLEIEPKINVMNHFLNTLKFVTKKEAQISDTTKDIIDNLPITMNILSKNTKISYDSLFKLLVNLNDTFGARNLMNDSDIDSSSCYEVLLLNSIQYYTSHQLNGVVSMVHGAIGDRFYILFTYQLVRINSKHKRGDLESYIADCLNSKRINKLSGSEMIIAGRMLKHLESDFSLIAKKIIQHTVLLKPAEFEDMVGHLCIKDWKNQVFKFFLGLLHDAPHEHLRRTSLNLLRQKWAKLDDFKELLAYLLDNKFDFEIEACFAEVMQKISKLEGNERTALEDSVSNYLLSSSRDDSKLDSLLVVAHENGVDYSSLVKENLSKYPRFSSLLNVPSSLESSNSSSKPSQEKSSLDEVSQQQKALESLITKALDVHTKDIDKKTDEKENTADQPPSIAENKESQDQKETSQTTVTPVKPLNESKDVQTTPSVQATNAETSSQRRRTRRMAAKEREELSSQKVVEVPSDDSRQEESATVTTPGAEAKTANDQEDIQEIERDDFSFEKNNESDAIDDSAETEDSEKSKKRKHEEEPASPRKKHEHEKQVSDSEESLKEKRLGYHEGTDVEVNSSTDSNEKKANDSVISDSSEKPFSDTFLNSSSGKEEAISNCTELVLSSHAQAKLQSSAAPEPLSAIPEVVEKSVVSDLIDRMEATSNEELANVTQADRHNLETAMMEFMLRMRKAAK</sequence>
<evidence type="ECO:0000256" key="1">
    <source>
        <dbReference type="ARBA" id="ARBA00004123"/>
    </source>
</evidence>
<feature type="compositionally biased region" description="Low complexity" evidence="7">
    <location>
        <begin position="1710"/>
        <end position="1723"/>
    </location>
</feature>
<feature type="compositionally biased region" description="Basic and acidic residues" evidence="7">
    <location>
        <begin position="1774"/>
        <end position="1783"/>
    </location>
</feature>